<organism evidence="1 2">
    <name type="scientific">Silvimonas iriomotensis</name>
    <dbReference type="NCBI Taxonomy" id="449662"/>
    <lineage>
        <taxon>Bacteria</taxon>
        <taxon>Pseudomonadati</taxon>
        <taxon>Pseudomonadota</taxon>
        <taxon>Betaproteobacteria</taxon>
        <taxon>Neisseriales</taxon>
        <taxon>Chitinibacteraceae</taxon>
        <taxon>Silvimonas</taxon>
    </lineage>
</organism>
<protein>
    <submittedName>
        <fullName evidence="1">Uncharacterized protein</fullName>
    </submittedName>
</protein>
<dbReference type="InterPro" id="IPR054257">
    <property type="entry name" value="DUF6988"/>
</dbReference>
<accession>A0ABQ2PAP6</accession>
<sequence>MMLLEQGRFASSIALLRPQFECLVRGIWLCYAANDNWVAKFTEPLKAETAKLANEGVGLADMLKALDSAPDAPAHIVAQLRGYKDVTWKALNSYTHGGIHPLARTLSGYPEQLLYDTTRNANAMVALCAQLQSVLTGVQKNMEYIRVLHQTFLDVLPIVEPL</sequence>
<keyword evidence="2" id="KW-1185">Reference proteome</keyword>
<evidence type="ECO:0000313" key="2">
    <source>
        <dbReference type="Proteomes" id="UP000637267"/>
    </source>
</evidence>
<proteinExistence type="predicted"/>
<dbReference type="Pfam" id="PF22491">
    <property type="entry name" value="DUF6988"/>
    <property type="match status" value="1"/>
</dbReference>
<name>A0ABQ2PAP6_9NEIS</name>
<reference evidence="2" key="1">
    <citation type="journal article" date="2019" name="Int. J. Syst. Evol. Microbiol.">
        <title>The Global Catalogue of Microorganisms (GCM) 10K type strain sequencing project: providing services to taxonomists for standard genome sequencing and annotation.</title>
        <authorList>
            <consortium name="The Broad Institute Genomics Platform"/>
            <consortium name="The Broad Institute Genome Sequencing Center for Infectious Disease"/>
            <person name="Wu L."/>
            <person name="Ma J."/>
        </authorList>
    </citation>
    <scope>NUCLEOTIDE SEQUENCE [LARGE SCALE GENOMIC DNA]</scope>
    <source>
        <strain evidence="2">CGMCC 1.8859</strain>
    </source>
</reference>
<evidence type="ECO:0000313" key="1">
    <source>
        <dbReference type="EMBL" id="GGP22108.1"/>
    </source>
</evidence>
<comment type="caution">
    <text evidence="1">The sequence shown here is derived from an EMBL/GenBank/DDBJ whole genome shotgun (WGS) entry which is preliminary data.</text>
</comment>
<dbReference type="Proteomes" id="UP000637267">
    <property type="component" value="Unassembled WGS sequence"/>
</dbReference>
<gene>
    <name evidence="1" type="ORF">GCM10010970_23590</name>
</gene>
<dbReference type="EMBL" id="BMLX01000003">
    <property type="protein sequence ID" value="GGP22108.1"/>
    <property type="molecule type" value="Genomic_DNA"/>
</dbReference>